<reference evidence="2 4" key="3">
    <citation type="journal article" date="2015" name="BMC Genomics">
        <title>The completed genome sequence of the pathogenic ascomycete fungus Fusarium graminearum.</title>
        <authorList>
            <person name="King R."/>
            <person name="Urban M."/>
            <person name="Hammond-Kosack M.C."/>
            <person name="Hassani-Pak K."/>
            <person name="Hammond-Kosack K.E."/>
        </authorList>
    </citation>
    <scope>NUCLEOTIDE SEQUENCE [LARGE SCALE GENOMIC DNA]</scope>
    <source>
        <strain evidence="4">ATCC MYA-4620 / CBS 123657 / FGSC 9075 / NRRL 31084 / PH-1</strain>
        <strain evidence="2">PH-1</strain>
    </source>
</reference>
<name>A0A098DDI0_GIBZE</name>
<evidence type="ECO:0000256" key="1">
    <source>
        <dbReference type="SAM" id="MobiDB-lite"/>
    </source>
</evidence>
<reference evidence="3" key="4">
    <citation type="submission" date="2017-01" db="UniProtKB">
        <authorList>
            <consortium name="EnsemblFungi"/>
        </authorList>
    </citation>
    <scope>IDENTIFICATION</scope>
    <source>
        <strain evidence="3">PH-1 / ATCC MYA-4620 / FGSC 9075 / NRRL 31084</strain>
    </source>
</reference>
<reference evidence="3 4" key="2">
    <citation type="journal article" date="2010" name="Nature">
        <title>Comparative genomics reveals mobile pathogenicity chromosomes in Fusarium.</title>
        <authorList>
            <person name="Ma L.J."/>
            <person name="van der Does H.C."/>
            <person name="Borkovich K.A."/>
            <person name="Coleman J.J."/>
            <person name="Daboussi M.J."/>
            <person name="Di Pietro A."/>
            <person name="Dufresne M."/>
            <person name="Freitag M."/>
            <person name="Grabherr M."/>
            <person name="Henrissat B."/>
            <person name="Houterman P.M."/>
            <person name="Kang S."/>
            <person name="Shim W.B."/>
            <person name="Woloshuk C."/>
            <person name="Xie X."/>
            <person name="Xu J.R."/>
            <person name="Antoniw J."/>
            <person name="Baker S.E."/>
            <person name="Bluhm B.H."/>
            <person name="Breakspear A."/>
            <person name="Brown D.W."/>
            <person name="Butchko R.A."/>
            <person name="Chapman S."/>
            <person name="Coulson R."/>
            <person name="Coutinho P.M."/>
            <person name="Danchin E.G."/>
            <person name="Diener A."/>
            <person name="Gale L.R."/>
            <person name="Gardiner D.M."/>
            <person name="Goff S."/>
            <person name="Hammond-Kosack K.E."/>
            <person name="Hilburn K."/>
            <person name="Hua-Van A."/>
            <person name="Jonkers W."/>
            <person name="Kazan K."/>
            <person name="Kodira C.D."/>
            <person name="Koehrsen M."/>
            <person name="Kumar L."/>
            <person name="Lee Y.H."/>
            <person name="Li L."/>
            <person name="Manners J.M."/>
            <person name="Miranda-Saavedra D."/>
            <person name="Mukherjee M."/>
            <person name="Park G."/>
            <person name="Park J."/>
            <person name="Park S.Y."/>
            <person name="Proctor R.H."/>
            <person name="Regev A."/>
            <person name="Ruiz-Roldan M.C."/>
            <person name="Sain D."/>
            <person name="Sakthikumar S."/>
            <person name="Sykes S."/>
            <person name="Schwartz D.C."/>
            <person name="Turgeon B.G."/>
            <person name="Wapinski I."/>
            <person name="Yoder O."/>
            <person name="Young S."/>
            <person name="Zeng Q."/>
            <person name="Zhou S."/>
            <person name="Galagan J."/>
            <person name="Cuomo C.A."/>
            <person name="Kistler H.C."/>
            <person name="Rep M."/>
        </authorList>
    </citation>
    <scope>GENOME REANNOTATION</scope>
    <source>
        <strain evidence="4">ATCC MYA-4620 / CBS 123657 / FGSC 9075 / NRRL 31084 / PH-1</strain>
        <strain evidence="3">PH-1 / ATCC MYA-4620 / FGSC 9075 / NRRL 31084</strain>
    </source>
</reference>
<evidence type="ECO:0000313" key="2">
    <source>
        <dbReference type="EMBL" id="CEF76001.1"/>
    </source>
</evidence>
<feature type="region of interest" description="Disordered" evidence="1">
    <location>
        <begin position="14"/>
        <end position="62"/>
    </location>
</feature>
<accession>A0A098DDI0</accession>
<sequence length="62" mass="6746">MTIFDTILSILPNVPFLPPAAPTDNKKATKQKPSPSGRFLGKPPQQVEASMKPDPETKDAEK</sequence>
<protein>
    <submittedName>
        <fullName evidence="2">Chromosome 1, complete genome</fullName>
    </submittedName>
</protein>
<accession>A0A0E0RXM6</accession>
<dbReference type="EnsemblFungi" id="CEF76001">
    <property type="protein sequence ID" value="CEF76001"/>
    <property type="gene ID" value="FGRRES_20102"/>
</dbReference>
<dbReference type="InParanoid" id="A0A098DDI0"/>
<dbReference type="EMBL" id="HG970332">
    <property type="protein sequence ID" value="CEF76001.1"/>
    <property type="molecule type" value="Genomic_DNA"/>
</dbReference>
<evidence type="ECO:0000313" key="3">
    <source>
        <dbReference type="EnsemblFungi" id="CEF76001"/>
    </source>
</evidence>
<reference evidence="3 4" key="1">
    <citation type="journal article" date="2007" name="Science">
        <title>The Fusarium graminearum genome reveals a link between localized polymorphism and pathogen specialization.</title>
        <authorList>
            <person name="Cuomo C.A."/>
            <person name="Gueldener U."/>
            <person name="Xu J.-R."/>
            <person name="Trail F."/>
            <person name="Turgeon B.G."/>
            <person name="Di Pietro A."/>
            <person name="Walton J.D."/>
            <person name="Ma L.-J."/>
            <person name="Baker S.E."/>
            <person name="Rep M."/>
            <person name="Adam G."/>
            <person name="Antoniw J."/>
            <person name="Baldwin T."/>
            <person name="Calvo S.E."/>
            <person name="Chang Y.-L."/>
            <person name="DeCaprio D."/>
            <person name="Gale L.R."/>
            <person name="Gnerre S."/>
            <person name="Goswami R.S."/>
            <person name="Hammond-Kosack K."/>
            <person name="Harris L.J."/>
            <person name="Hilburn K."/>
            <person name="Kennell J.C."/>
            <person name="Kroken S."/>
            <person name="Magnuson J.K."/>
            <person name="Mannhaupt G."/>
            <person name="Mauceli E.W."/>
            <person name="Mewes H.-W."/>
            <person name="Mitterbauer R."/>
            <person name="Muehlbauer G."/>
            <person name="Muensterkoetter M."/>
            <person name="Nelson D."/>
            <person name="O'Donnell K."/>
            <person name="Ouellet T."/>
            <person name="Qi W."/>
            <person name="Quesneville H."/>
            <person name="Roncero M.I.G."/>
            <person name="Seong K.-Y."/>
            <person name="Tetko I.V."/>
            <person name="Urban M."/>
            <person name="Waalwijk C."/>
            <person name="Ward T.J."/>
            <person name="Yao J."/>
            <person name="Birren B.W."/>
            <person name="Kistler H.C."/>
        </authorList>
    </citation>
    <scope>NUCLEOTIDE SEQUENCE [LARGE SCALE GENOMIC DNA]</scope>
    <source>
        <strain evidence="4">ATCC MYA-4620 / CBS 123657 / FGSC 9075 / NRRL 31084 / PH-1</strain>
        <strain evidence="3">PH-1 / ATCC MYA-4620 / FGSC 9075 / NRRL 31084</strain>
    </source>
</reference>
<dbReference type="Proteomes" id="UP000070720">
    <property type="component" value="Chromosome 1"/>
</dbReference>
<keyword evidence="4" id="KW-1185">Reference proteome</keyword>
<evidence type="ECO:0000313" key="4">
    <source>
        <dbReference type="Proteomes" id="UP000070720"/>
    </source>
</evidence>
<dbReference type="VEuPathDB" id="FungiDB:FGRAMPH1_01G08397"/>
<feature type="compositionally biased region" description="Basic and acidic residues" evidence="1">
    <location>
        <begin position="51"/>
        <end position="62"/>
    </location>
</feature>
<dbReference type="AlphaFoldDB" id="A0A098DDI0"/>
<gene>
    <name evidence="2" type="ORF">FGRAMPH1_01T08397</name>
</gene>
<proteinExistence type="predicted"/>
<organism evidence="2 4">
    <name type="scientific">Gibberella zeae (strain ATCC MYA-4620 / CBS 123657 / FGSC 9075 / NRRL 31084 / PH-1)</name>
    <name type="common">Wheat head blight fungus</name>
    <name type="synonym">Fusarium graminearum</name>
    <dbReference type="NCBI Taxonomy" id="229533"/>
    <lineage>
        <taxon>Eukaryota</taxon>
        <taxon>Fungi</taxon>
        <taxon>Dikarya</taxon>
        <taxon>Ascomycota</taxon>
        <taxon>Pezizomycotina</taxon>
        <taxon>Sordariomycetes</taxon>
        <taxon>Hypocreomycetidae</taxon>
        <taxon>Hypocreales</taxon>
        <taxon>Nectriaceae</taxon>
        <taxon>Fusarium</taxon>
    </lineage>
</organism>